<dbReference type="Pfam" id="PF05653">
    <property type="entry name" value="Mg_trans_NIPA"/>
    <property type="match status" value="1"/>
</dbReference>
<dbReference type="CTD" id="79815"/>
<dbReference type="InParanoid" id="A0A6P8QTB2"/>
<dbReference type="PANTHER" id="PTHR12570">
    <property type="match status" value="1"/>
</dbReference>
<dbReference type="OrthoDB" id="165382at2759"/>
<feature type="transmembrane region" description="Helical" evidence="6">
    <location>
        <begin position="194"/>
        <end position="212"/>
    </location>
</feature>
<feature type="transmembrane region" description="Helical" evidence="6">
    <location>
        <begin position="156"/>
        <end position="174"/>
    </location>
</feature>
<protein>
    <submittedName>
        <fullName evidence="8">NIPA-like protein 2 isoform X1</fullName>
    </submittedName>
</protein>
<evidence type="ECO:0000256" key="3">
    <source>
        <dbReference type="ARBA" id="ARBA00022692"/>
    </source>
</evidence>
<dbReference type="SUPFAM" id="SSF103481">
    <property type="entry name" value="Multidrug resistance efflux transporter EmrE"/>
    <property type="match status" value="1"/>
</dbReference>
<dbReference type="PANTHER" id="PTHR12570:SF16">
    <property type="entry name" value="NIPA-LIKE PROTEIN 2"/>
    <property type="match status" value="1"/>
</dbReference>
<dbReference type="GO" id="GO:0015095">
    <property type="term" value="F:magnesium ion transmembrane transporter activity"/>
    <property type="evidence" value="ECO:0007669"/>
    <property type="project" value="InterPro"/>
</dbReference>
<evidence type="ECO:0000313" key="8">
    <source>
        <dbReference type="RefSeq" id="XP_033790808.1"/>
    </source>
</evidence>
<feature type="transmembrane region" description="Helical" evidence="6">
    <location>
        <begin position="258"/>
        <end position="278"/>
    </location>
</feature>
<proteinExistence type="inferred from homology"/>
<reference evidence="8" key="1">
    <citation type="submission" date="2025-08" db="UniProtKB">
        <authorList>
            <consortium name="RefSeq"/>
        </authorList>
    </citation>
    <scope>IDENTIFICATION</scope>
</reference>
<keyword evidence="5 6" id="KW-0472">Membrane</keyword>
<organism evidence="7 8">
    <name type="scientific">Geotrypetes seraphini</name>
    <name type="common">Gaboon caecilian</name>
    <name type="synonym">Caecilia seraphini</name>
    <dbReference type="NCBI Taxonomy" id="260995"/>
    <lineage>
        <taxon>Eukaryota</taxon>
        <taxon>Metazoa</taxon>
        <taxon>Chordata</taxon>
        <taxon>Craniata</taxon>
        <taxon>Vertebrata</taxon>
        <taxon>Euteleostomi</taxon>
        <taxon>Amphibia</taxon>
        <taxon>Gymnophiona</taxon>
        <taxon>Geotrypetes</taxon>
    </lineage>
</organism>
<accession>A0A6P8QTB2</accession>
<comment type="subcellular location">
    <subcellularLocation>
        <location evidence="1">Membrane</location>
        <topology evidence="1">Multi-pass membrane protein</topology>
    </subcellularLocation>
</comment>
<keyword evidence="4 6" id="KW-1133">Transmembrane helix</keyword>
<dbReference type="AlphaFoldDB" id="A0A6P8QTB2"/>
<dbReference type="GO" id="GO:0016020">
    <property type="term" value="C:membrane"/>
    <property type="evidence" value="ECO:0007669"/>
    <property type="project" value="UniProtKB-SubCell"/>
</dbReference>
<dbReference type="FunCoup" id="A0A6P8QTB2">
    <property type="interactions" value="78"/>
</dbReference>
<gene>
    <name evidence="8" type="primary">NIPAL2</name>
</gene>
<evidence type="ECO:0000256" key="5">
    <source>
        <dbReference type="ARBA" id="ARBA00023136"/>
    </source>
</evidence>
<dbReference type="InterPro" id="IPR037185">
    <property type="entry name" value="EmrE-like"/>
</dbReference>
<feature type="transmembrane region" description="Helical" evidence="6">
    <location>
        <begin position="60"/>
        <end position="79"/>
    </location>
</feature>
<feature type="transmembrane region" description="Helical" evidence="6">
    <location>
        <begin position="316"/>
        <end position="338"/>
    </location>
</feature>
<feature type="transmembrane region" description="Helical" evidence="6">
    <location>
        <begin position="290"/>
        <end position="310"/>
    </location>
</feature>
<evidence type="ECO:0000256" key="4">
    <source>
        <dbReference type="ARBA" id="ARBA00022989"/>
    </source>
</evidence>
<name>A0A6P8QTB2_GEOSA</name>
<keyword evidence="3 6" id="KW-0812">Transmembrane</keyword>
<keyword evidence="7" id="KW-1185">Reference proteome</keyword>
<sequence>MCPVVPLGNLVQTDVFFPGGIVVPNLRITGSTARKEMGLLLENETYSSTSGLKDEDKNNLWGVLLAILGNFLISISLNLQKYVHLRLACRADQRTYIKSKLWWCGIVLMGIGELGNFAAYGFAPVILIAPLGCTSVIGSAVVSLLFLQESLRASDLIGGTVAISGIYLMVTFSPCASQEVTGVKIQQYLIRWEFMLYLILEIIVFCVLLYFYKAKDKKHIVIVLMLVALLASATVISVKAVSSMLMATVKGKIQLTYFIFYAMLVIMISSCIFQVKFLSQAKQLYSATEVLPINFVFFTTSAIIAGIAFYDEFHGSSFLNVLMFLFGSLLSFLGVFLITRNRERRDLQVSYINFGQVPGKKIASTIQPVSNRLSYGTLQNEDDSVASQCKERKTD</sequence>
<evidence type="ECO:0000256" key="1">
    <source>
        <dbReference type="ARBA" id="ARBA00004141"/>
    </source>
</evidence>
<evidence type="ECO:0000256" key="6">
    <source>
        <dbReference type="SAM" id="Phobius"/>
    </source>
</evidence>
<evidence type="ECO:0000256" key="2">
    <source>
        <dbReference type="ARBA" id="ARBA00007230"/>
    </source>
</evidence>
<feature type="transmembrane region" description="Helical" evidence="6">
    <location>
        <begin position="100"/>
        <end position="119"/>
    </location>
</feature>
<dbReference type="InterPro" id="IPR008521">
    <property type="entry name" value="Mg_trans_NIPA"/>
</dbReference>
<dbReference type="Proteomes" id="UP000515159">
    <property type="component" value="Chromosome 2"/>
</dbReference>
<comment type="similarity">
    <text evidence="2">Belongs to the NIPA family.</text>
</comment>
<dbReference type="RefSeq" id="XP_033790808.1">
    <property type="nucleotide sequence ID" value="XM_033934917.1"/>
</dbReference>
<feature type="transmembrane region" description="Helical" evidence="6">
    <location>
        <begin position="125"/>
        <end position="147"/>
    </location>
</feature>
<dbReference type="GeneID" id="117355851"/>
<feature type="transmembrane region" description="Helical" evidence="6">
    <location>
        <begin position="219"/>
        <end position="238"/>
    </location>
</feature>
<evidence type="ECO:0000313" key="7">
    <source>
        <dbReference type="Proteomes" id="UP000515159"/>
    </source>
</evidence>
<dbReference type="KEGG" id="gsh:117355851"/>